<feature type="transmembrane region" description="Helical" evidence="6">
    <location>
        <begin position="140"/>
        <end position="158"/>
    </location>
</feature>
<dbReference type="InterPro" id="IPR011701">
    <property type="entry name" value="MFS"/>
</dbReference>
<proteinExistence type="predicted"/>
<comment type="caution">
    <text evidence="8">The sequence shown here is derived from an EMBL/GenBank/DDBJ whole genome shotgun (WGS) entry which is preliminary data.</text>
</comment>
<evidence type="ECO:0000256" key="6">
    <source>
        <dbReference type="SAM" id="Phobius"/>
    </source>
</evidence>
<organism evidence="8 9">
    <name type="scientific">Catenuloplanes atrovinosus</name>
    <dbReference type="NCBI Taxonomy" id="137266"/>
    <lineage>
        <taxon>Bacteria</taxon>
        <taxon>Bacillati</taxon>
        <taxon>Actinomycetota</taxon>
        <taxon>Actinomycetes</taxon>
        <taxon>Micromonosporales</taxon>
        <taxon>Micromonosporaceae</taxon>
        <taxon>Catenuloplanes</taxon>
    </lineage>
</organism>
<keyword evidence="5 6" id="KW-0472">Membrane</keyword>
<name>A0AAE3YIY5_9ACTN</name>
<keyword evidence="2" id="KW-1003">Cell membrane</keyword>
<keyword evidence="4 6" id="KW-1133">Transmembrane helix</keyword>
<dbReference type="CDD" id="cd17324">
    <property type="entry name" value="MFS_NepI_like"/>
    <property type="match status" value="1"/>
</dbReference>
<feature type="transmembrane region" description="Helical" evidence="6">
    <location>
        <begin position="337"/>
        <end position="357"/>
    </location>
</feature>
<feature type="transmembrane region" description="Helical" evidence="6">
    <location>
        <begin position="306"/>
        <end position="325"/>
    </location>
</feature>
<feature type="transmembrane region" description="Helical" evidence="6">
    <location>
        <begin position="276"/>
        <end position="300"/>
    </location>
</feature>
<dbReference type="InterPro" id="IPR050189">
    <property type="entry name" value="MFS_Efflux_Transporters"/>
</dbReference>
<gene>
    <name evidence="8" type="ORF">J2S41_001466</name>
</gene>
<feature type="transmembrane region" description="Helical" evidence="6">
    <location>
        <begin position="78"/>
        <end position="96"/>
    </location>
</feature>
<dbReference type="GO" id="GO:0005886">
    <property type="term" value="C:plasma membrane"/>
    <property type="evidence" value="ECO:0007669"/>
    <property type="project" value="UniProtKB-SubCell"/>
</dbReference>
<dbReference type="Proteomes" id="UP001183643">
    <property type="component" value="Unassembled WGS sequence"/>
</dbReference>
<accession>A0AAE3YIY5</accession>
<dbReference type="AlphaFoldDB" id="A0AAE3YIY5"/>
<dbReference type="EMBL" id="JAVDYB010000001">
    <property type="protein sequence ID" value="MDR7274688.1"/>
    <property type="molecule type" value="Genomic_DNA"/>
</dbReference>
<feature type="transmembrane region" description="Helical" evidence="6">
    <location>
        <begin position="108"/>
        <end position="128"/>
    </location>
</feature>
<evidence type="ECO:0000256" key="2">
    <source>
        <dbReference type="ARBA" id="ARBA00022475"/>
    </source>
</evidence>
<keyword evidence="3 6" id="KW-0812">Transmembrane</keyword>
<dbReference type="PANTHER" id="PTHR43124:SF5">
    <property type="entry name" value="PURINE RIBONUCLEOSIDE EFFLUX PUMP NEPI"/>
    <property type="match status" value="1"/>
</dbReference>
<feature type="transmembrane region" description="Helical" evidence="6">
    <location>
        <begin position="12"/>
        <end position="35"/>
    </location>
</feature>
<evidence type="ECO:0000313" key="8">
    <source>
        <dbReference type="EMBL" id="MDR7274688.1"/>
    </source>
</evidence>
<feature type="transmembrane region" description="Helical" evidence="6">
    <location>
        <begin position="47"/>
        <end position="66"/>
    </location>
</feature>
<evidence type="ECO:0000313" key="9">
    <source>
        <dbReference type="Proteomes" id="UP001183643"/>
    </source>
</evidence>
<dbReference type="RefSeq" id="WP_310364675.1">
    <property type="nucleotide sequence ID" value="NZ_JAVDYB010000001.1"/>
</dbReference>
<sequence>MSGLSRRAEAVATVALAAIAFIIVTGETLPIGLIAEVADGIGATESRVGLTVSWYALIAAASAVPLTRWSSRFDRRRVLLVSAAVFGAGHLLAAGAQDVVMLAAGRGLAALGHGVYFAVAAPAAMRLARPEARGRAGARVMVGGSAALVVGTPLATLLGQVTSWRIAMLAVGVVAVVLGMLVARLMPALPGSSVRGGGASVLSTVRLPGVLAIQGVVLFAVTGHFTLYTYVAPFVEQRFGITGTGLTVLLLAYGAAAVVGSTLAGRMADLRPIAGVRVAAGTFTVALAGVWAAGLLGTAVAGVPLVIIWGGAFSVLNVCVALAVLRRAPGPRAETANAFTGIVFQVGIVSGSALGAAASEAGLLATVPLLTAAAGVLVMAITLLGGHAFAPAEVEPIEDLKPAEVGVGLPRM</sequence>
<protein>
    <submittedName>
        <fullName evidence="8">MFS family arabinose efflux permease</fullName>
    </submittedName>
</protein>
<feature type="transmembrane region" description="Helical" evidence="6">
    <location>
        <begin position="207"/>
        <end position="227"/>
    </location>
</feature>
<evidence type="ECO:0000256" key="1">
    <source>
        <dbReference type="ARBA" id="ARBA00004651"/>
    </source>
</evidence>
<feature type="transmembrane region" description="Helical" evidence="6">
    <location>
        <begin position="239"/>
        <end position="264"/>
    </location>
</feature>
<dbReference type="InterPro" id="IPR036259">
    <property type="entry name" value="MFS_trans_sf"/>
</dbReference>
<dbReference type="Gene3D" id="1.20.1250.20">
    <property type="entry name" value="MFS general substrate transporter like domains"/>
    <property type="match status" value="1"/>
</dbReference>
<dbReference type="InterPro" id="IPR020846">
    <property type="entry name" value="MFS_dom"/>
</dbReference>
<dbReference type="SUPFAM" id="SSF103473">
    <property type="entry name" value="MFS general substrate transporter"/>
    <property type="match status" value="1"/>
</dbReference>
<evidence type="ECO:0000256" key="5">
    <source>
        <dbReference type="ARBA" id="ARBA00023136"/>
    </source>
</evidence>
<feature type="transmembrane region" description="Helical" evidence="6">
    <location>
        <begin position="164"/>
        <end position="186"/>
    </location>
</feature>
<evidence type="ECO:0000259" key="7">
    <source>
        <dbReference type="PROSITE" id="PS50850"/>
    </source>
</evidence>
<dbReference type="Pfam" id="PF07690">
    <property type="entry name" value="MFS_1"/>
    <property type="match status" value="1"/>
</dbReference>
<keyword evidence="9" id="KW-1185">Reference proteome</keyword>
<reference evidence="8" key="1">
    <citation type="submission" date="2023-07" db="EMBL/GenBank/DDBJ databases">
        <title>Sequencing the genomes of 1000 actinobacteria strains.</title>
        <authorList>
            <person name="Klenk H.-P."/>
        </authorList>
    </citation>
    <scope>NUCLEOTIDE SEQUENCE</scope>
    <source>
        <strain evidence="8">DSM 44707</strain>
    </source>
</reference>
<evidence type="ECO:0000256" key="4">
    <source>
        <dbReference type="ARBA" id="ARBA00022989"/>
    </source>
</evidence>
<dbReference type="PANTHER" id="PTHR43124">
    <property type="entry name" value="PURINE EFFLUX PUMP PBUE"/>
    <property type="match status" value="1"/>
</dbReference>
<dbReference type="PROSITE" id="PS50850">
    <property type="entry name" value="MFS"/>
    <property type="match status" value="1"/>
</dbReference>
<dbReference type="GO" id="GO:0022857">
    <property type="term" value="F:transmembrane transporter activity"/>
    <property type="evidence" value="ECO:0007669"/>
    <property type="project" value="InterPro"/>
</dbReference>
<feature type="transmembrane region" description="Helical" evidence="6">
    <location>
        <begin position="363"/>
        <end position="384"/>
    </location>
</feature>
<feature type="domain" description="Major facilitator superfamily (MFS) profile" evidence="7">
    <location>
        <begin position="12"/>
        <end position="390"/>
    </location>
</feature>
<comment type="subcellular location">
    <subcellularLocation>
        <location evidence="1">Cell membrane</location>
        <topology evidence="1">Multi-pass membrane protein</topology>
    </subcellularLocation>
</comment>
<evidence type="ECO:0000256" key="3">
    <source>
        <dbReference type="ARBA" id="ARBA00022692"/>
    </source>
</evidence>